<sequence>MRAFNLNVFNLKTWISLFRECFFQSFSYAQAAQESQFHIQEQAIVLNSIEGILIQEYIIEISKLLGLLITSDLYPEFLSRLVSPV</sequence>
<dbReference type="AlphaFoldDB" id="A0AA40FEX4"/>
<accession>A0AA40FEX4</accession>
<evidence type="ECO:0000313" key="1">
    <source>
        <dbReference type="EMBL" id="KAK1117589.1"/>
    </source>
</evidence>
<name>A0AA40FEX4_9HYME</name>
<organism evidence="1 2">
    <name type="scientific">Melipona bicolor</name>
    <dbReference type="NCBI Taxonomy" id="60889"/>
    <lineage>
        <taxon>Eukaryota</taxon>
        <taxon>Metazoa</taxon>
        <taxon>Ecdysozoa</taxon>
        <taxon>Arthropoda</taxon>
        <taxon>Hexapoda</taxon>
        <taxon>Insecta</taxon>
        <taxon>Pterygota</taxon>
        <taxon>Neoptera</taxon>
        <taxon>Endopterygota</taxon>
        <taxon>Hymenoptera</taxon>
        <taxon>Apocrita</taxon>
        <taxon>Aculeata</taxon>
        <taxon>Apoidea</taxon>
        <taxon>Anthophila</taxon>
        <taxon>Apidae</taxon>
        <taxon>Melipona</taxon>
    </lineage>
</organism>
<reference evidence="1" key="1">
    <citation type="submission" date="2021-10" db="EMBL/GenBank/DDBJ databases">
        <title>Melipona bicolor Genome sequencing and assembly.</title>
        <authorList>
            <person name="Araujo N.S."/>
            <person name="Arias M.C."/>
        </authorList>
    </citation>
    <scope>NUCLEOTIDE SEQUENCE</scope>
    <source>
        <strain evidence="1">USP_2M_L1-L4_2017</strain>
        <tissue evidence="1">Whole body</tissue>
    </source>
</reference>
<dbReference type="Proteomes" id="UP001177670">
    <property type="component" value="Unassembled WGS sequence"/>
</dbReference>
<protein>
    <submittedName>
        <fullName evidence="1">Uncharacterized protein</fullName>
    </submittedName>
</protein>
<keyword evidence="2" id="KW-1185">Reference proteome</keyword>
<evidence type="ECO:0000313" key="2">
    <source>
        <dbReference type="Proteomes" id="UP001177670"/>
    </source>
</evidence>
<comment type="caution">
    <text evidence="1">The sequence shown here is derived from an EMBL/GenBank/DDBJ whole genome shotgun (WGS) entry which is preliminary data.</text>
</comment>
<dbReference type="EMBL" id="JAHYIQ010000049">
    <property type="protein sequence ID" value="KAK1117589.1"/>
    <property type="molecule type" value="Genomic_DNA"/>
</dbReference>
<gene>
    <name evidence="1" type="ORF">K0M31_015765</name>
</gene>
<proteinExistence type="predicted"/>